<dbReference type="PANTHER" id="PTHR24407:SF14">
    <property type="entry name" value="SIR2-LIKE DOMAIN-CONTAINING PROTEIN"/>
    <property type="match status" value="1"/>
</dbReference>
<dbReference type="AlphaFoldDB" id="A0A7M7NUK8"/>
<name>A0A7M7NUK8_STRPU</name>
<dbReference type="GeneID" id="105440339"/>
<proteinExistence type="predicted"/>
<feature type="compositionally biased region" description="Polar residues" evidence="1">
    <location>
        <begin position="277"/>
        <end position="302"/>
    </location>
</feature>
<reference evidence="3" key="1">
    <citation type="submission" date="2015-02" db="EMBL/GenBank/DDBJ databases">
        <title>Genome sequencing for Strongylocentrotus purpuratus.</title>
        <authorList>
            <person name="Murali S."/>
            <person name="Liu Y."/>
            <person name="Vee V."/>
            <person name="English A."/>
            <person name="Wang M."/>
            <person name="Skinner E."/>
            <person name="Han Y."/>
            <person name="Muzny D.M."/>
            <person name="Worley K.C."/>
            <person name="Gibbs R.A."/>
        </authorList>
    </citation>
    <scope>NUCLEOTIDE SEQUENCE</scope>
</reference>
<evidence type="ECO:0000256" key="1">
    <source>
        <dbReference type="SAM" id="MobiDB-lite"/>
    </source>
</evidence>
<keyword evidence="3" id="KW-1185">Reference proteome</keyword>
<protein>
    <submittedName>
        <fullName evidence="2">Uncharacterized protein</fullName>
    </submittedName>
</protein>
<dbReference type="RefSeq" id="XP_030841881.1">
    <property type="nucleotide sequence ID" value="XM_030986021.1"/>
</dbReference>
<feature type="compositionally biased region" description="Low complexity" evidence="1">
    <location>
        <begin position="342"/>
        <end position="355"/>
    </location>
</feature>
<feature type="region of interest" description="Disordered" evidence="1">
    <location>
        <begin position="323"/>
        <end position="412"/>
    </location>
</feature>
<feature type="region of interest" description="Disordered" evidence="1">
    <location>
        <begin position="240"/>
        <end position="302"/>
    </location>
</feature>
<dbReference type="EnsemblMetazoa" id="XM_030986021">
    <property type="protein sequence ID" value="XP_030841881"/>
    <property type="gene ID" value="LOC105440339"/>
</dbReference>
<dbReference type="InParanoid" id="A0A7M7NUK8"/>
<evidence type="ECO:0000313" key="2">
    <source>
        <dbReference type="EnsemblMetazoa" id="XP_030841881"/>
    </source>
</evidence>
<organism evidence="2 3">
    <name type="scientific">Strongylocentrotus purpuratus</name>
    <name type="common">Purple sea urchin</name>
    <dbReference type="NCBI Taxonomy" id="7668"/>
    <lineage>
        <taxon>Eukaryota</taxon>
        <taxon>Metazoa</taxon>
        <taxon>Echinodermata</taxon>
        <taxon>Eleutherozoa</taxon>
        <taxon>Echinozoa</taxon>
        <taxon>Echinoidea</taxon>
        <taxon>Euechinoidea</taxon>
        <taxon>Echinacea</taxon>
        <taxon>Camarodonta</taxon>
        <taxon>Echinidea</taxon>
        <taxon>Strongylocentrotidae</taxon>
        <taxon>Strongylocentrotus</taxon>
    </lineage>
</organism>
<dbReference type="KEGG" id="spu:105440339"/>
<sequence>MQVQTLKLYGLQCPTPSSLHLLAEALCSMPNLTNLTLKGHIYKEFYSALKAKASSIQGCFPQIRKGNFRLNGVIQDDLNSFLHTLSRSPLQRLRDSHHGNTYNTRNVSSEQSRATYQETGASISHVNPLHANASVYLDTLSRGLGANIPVLQESLDNALVRQAVQQPGTLRNQTGIWPVYLENNAPPWNPGPSQPQFMPSNLQSDMSAGYQTPAPNEPCSGYNCSPEYRAAYYNPTYSATMSSSASPNPPVSRHDQPTMSAGYLSPSQYPPPVPESTGATRTTMPWSSQGHGTQSYHASTSSSALLCNPPVSRHDQLTMSAGYLSPTQYPQPVPECTGARHSTNFSSSIQSTSSTGRDHPKQQPTANVHSPRRTLPPSDHPQQLPMGDVHYPRRTLPPSDHPQQHTEIVAVA</sequence>
<dbReference type="Proteomes" id="UP000007110">
    <property type="component" value="Unassembled WGS sequence"/>
</dbReference>
<dbReference type="PANTHER" id="PTHR24407">
    <property type="entry name" value="PROTEIN KINASE DOMAIN-CONTAINING PROTEIN"/>
    <property type="match status" value="1"/>
</dbReference>
<evidence type="ECO:0000313" key="3">
    <source>
        <dbReference type="Proteomes" id="UP000007110"/>
    </source>
</evidence>
<accession>A0A7M7NUK8</accession>
<reference evidence="2" key="2">
    <citation type="submission" date="2021-01" db="UniProtKB">
        <authorList>
            <consortium name="EnsemblMetazoa"/>
        </authorList>
    </citation>
    <scope>IDENTIFICATION</scope>
</reference>